<protein>
    <submittedName>
        <fullName evidence="2">Uncharacterized protein</fullName>
    </submittedName>
</protein>
<feature type="coiled-coil region" evidence="1">
    <location>
        <begin position="570"/>
        <end position="597"/>
    </location>
</feature>
<keyword evidence="3" id="KW-1185">Reference proteome</keyword>
<reference evidence="3" key="1">
    <citation type="journal article" date="2019" name="Int. J. Syst. Evol. Microbiol.">
        <title>The Global Catalogue of Microorganisms (GCM) 10K type strain sequencing project: providing services to taxonomists for standard genome sequencing and annotation.</title>
        <authorList>
            <consortium name="The Broad Institute Genomics Platform"/>
            <consortium name="The Broad Institute Genome Sequencing Center for Infectious Disease"/>
            <person name="Wu L."/>
            <person name="Ma J."/>
        </authorList>
    </citation>
    <scope>NUCLEOTIDE SEQUENCE [LARGE SCALE GENOMIC DNA]</scope>
    <source>
        <strain evidence="3">JCM 18326</strain>
    </source>
</reference>
<evidence type="ECO:0000256" key="1">
    <source>
        <dbReference type="SAM" id="Coils"/>
    </source>
</evidence>
<gene>
    <name evidence="2" type="ORF">GCM10023331_07950</name>
</gene>
<sequence length="601" mass="68133">MQRIHNFQIPVMGIGFTIDTPIKVAAYGMDSVISLVDDELAEKVGQYHAKEWGIDFPVVDKNEKDLRALRFTNYLNLVQEIVQRKMEQVVTTATGREQYIAYLQESHPVRQAYETMVKRGAEENELCDWARENLKAGSIDVNIMTKVDKENFHKNTLLPVEYNDAHAALRGYANSNLRSSLILSAGMNPRLFSYMEKHEDFYPNEKGEIKKKIVLKVSDYRSALVQGKVLAKKGIWVSEYRIESGLNCGGHAFATDGLLMGPILQEFKEGREALKETTFEMLNKSLEQKEMPTCTVAPSMRITAQGGVGTFEEHSFLMDHYGLDAIGWGTPFLLVPEVTNVDDKTMALLLKAKEKDLYLSGISPLGVPFNTVRGNSMDVLKAERIMAGKPGSPCPKKYVQLNKEFGEKAICIASRTYQNKKQKELEAAGFSEEALEAEMAKMTEKSCICLGLGTSALLVNGIEHKVEGEEISVCPGPNMAYYTQKMTLAQMVDHIYGRANVIGREDRPNFLVKEISLYIDYLKKQAAQEVQPLNAKRKKYYRTYHQNMLKGIAYYLAFLSEEQIYFQQKVEQITEQLHQYEKELNEIYDSVTNIEEEVVLC</sequence>
<dbReference type="RefSeq" id="WP_345369386.1">
    <property type="nucleotide sequence ID" value="NZ_BAABJX010000016.1"/>
</dbReference>
<evidence type="ECO:0000313" key="2">
    <source>
        <dbReference type="EMBL" id="GAA4825772.1"/>
    </source>
</evidence>
<comment type="caution">
    <text evidence="2">The sequence shown here is derived from an EMBL/GenBank/DDBJ whole genome shotgun (WGS) entry which is preliminary data.</text>
</comment>
<keyword evidence="1" id="KW-0175">Coiled coil</keyword>
<evidence type="ECO:0000313" key="3">
    <source>
        <dbReference type="Proteomes" id="UP001500298"/>
    </source>
</evidence>
<dbReference type="Proteomes" id="UP001500298">
    <property type="component" value="Unassembled WGS sequence"/>
</dbReference>
<name>A0ABP9D406_9BACT</name>
<dbReference type="EMBL" id="BAABJX010000016">
    <property type="protein sequence ID" value="GAA4825772.1"/>
    <property type="molecule type" value="Genomic_DNA"/>
</dbReference>
<organism evidence="2 3">
    <name type="scientific">Algivirga pacifica</name>
    <dbReference type="NCBI Taxonomy" id="1162670"/>
    <lineage>
        <taxon>Bacteria</taxon>
        <taxon>Pseudomonadati</taxon>
        <taxon>Bacteroidota</taxon>
        <taxon>Cytophagia</taxon>
        <taxon>Cytophagales</taxon>
        <taxon>Flammeovirgaceae</taxon>
        <taxon>Algivirga</taxon>
    </lineage>
</organism>
<proteinExistence type="predicted"/>
<accession>A0ABP9D406</accession>